<organism evidence="2 3">
    <name type="scientific">Portunus trituberculatus</name>
    <name type="common">Swimming crab</name>
    <name type="synonym">Neptunus trituberculatus</name>
    <dbReference type="NCBI Taxonomy" id="210409"/>
    <lineage>
        <taxon>Eukaryota</taxon>
        <taxon>Metazoa</taxon>
        <taxon>Ecdysozoa</taxon>
        <taxon>Arthropoda</taxon>
        <taxon>Crustacea</taxon>
        <taxon>Multicrustacea</taxon>
        <taxon>Malacostraca</taxon>
        <taxon>Eumalacostraca</taxon>
        <taxon>Eucarida</taxon>
        <taxon>Decapoda</taxon>
        <taxon>Pleocyemata</taxon>
        <taxon>Brachyura</taxon>
        <taxon>Eubrachyura</taxon>
        <taxon>Portunoidea</taxon>
        <taxon>Portunidae</taxon>
        <taxon>Portuninae</taxon>
        <taxon>Portunus</taxon>
    </lineage>
</organism>
<dbReference type="Proteomes" id="UP000324222">
    <property type="component" value="Unassembled WGS sequence"/>
</dbReference>
<evidence type="ECO:0000313" key="3">
    <source>
        <dbReference type="Proteomes" id="UP000324222"/>
    </source>
</evidence>
<reference evidence="2 3" key="1">
    <citation type="submission" date="2019-05" db="EMBL/GenBank/DDBJ databases">
        <title>Another draft genome of Portunus trituberculatus and its Hox gene families provides insights of decapod evolution.</title>
        <authorList>
            <person name="Jeong J.-H."/>
            <person name="Song I."/>
            <person name="Kim S."/>
            <person name="Choi T."/>
            <person name="Kim D."/>
            <person name="Ryu S."/>
            <person name="Kim W."/>
        </authorList>
    </citation>
    <scope>NUCLEOTIDE SEQUENCE [LARGE SCALE GENOMIC DNA]</scope>
    <source>
        <tissue evidence="2">Muscle</tissue>
    </source>
</reference>
<accession>A0A5B7DA92</accession>
<comment type="caution">
    <text evidence="2">The sequence shown here is derived from an EMBL/GenBank/DDBJ whole genome shotgun (WGS) entry which is preliminary data.</text>
</comment>
<keyword evidence="3" id="KW-1185">Reference proteome</keyword>
<evidence type="ECO:0000256" key="1">
    <source>
        <dbReference type="SAM" id="Phobius"/>
    </source>
</evidence>
<gene>
    <name evidence="2" type="ORF">E2C01_010959</name>
</gene>
<keyword evidence="1" id="KW-0472">Membrane</keyword>
<sequence>MFTASSVPWYVTPDCGNCLSLSHILNSLCYEIFIPGCSGLATRCAGEGGESQRRSFSRRPLALSTFLFFIFTYQHIFSVAQPRI</sequence>
<name>A0A5B7DA92_PORTR</name>
<evidence type="ECO:0000313" key="2">
    <source>
        <dbReference type="EMBL" id="MPC18085.1"/>
    </source>
</evidence>
<feature type="transmembrane region" description="Helical" evidence="1">
    <location>
        <begin position="61"/>
        <end position="80"/>
    </location>
</feature>
<dbReference type="AlphaFoldDB" id="A0A5B7DA92"/>
<proteinExistence type="predicted"/>
<protein>
    <submittedName>
        <fullName evidence="2">Uncharacterized protein</fullName>
    </submittedName>
</protein>
<keyword evidence="1" id="KW-0812">Transmembrane</keyword>
<keyword evidence="1" id="KW-1133">Transmembrane helix</keyword>
<dbReference type="EMBL" id="VSRR010000645">
    <property type="protein sequence ID" value="MPC18085.1"/>
    <property type="molecule type" value="Genomic_DNA"/>
</dbReference>